<dbReference type="Gene3D" id="3.40.50.720">
    <property type="entry name" value="NAD(P)-binding Rossmann-like Domain"/>
    <property type="match status" value="1"/>
</dbReference>
<accession>A0A2A5CC05</accession>
<evidence type="ECO:0000256" key="1">
    <source>
        <dbReference type="ARBA" id="ARBA00006484"/>
    </source>
</evidence>
<dbReference type="AlphaFoldDB" id="A0A2A5CC05"/>
<comment type="caution">
    <text evidence="3">The sequence shown here is derived from an EMBL/GenBank/DDBJ whole genome shotgun (WGS) entry which is preliminary data.</text>
</comment>
<evidence type="ECO:0000313" key="3">
    <source>
        <dbReference type="EMBL" id="PCJ41424.1"/>
    </source>
</evidence>
<comment type="similarity">
    <text evidence="1">Belongs to the short-chain dehydrogenases/reductases (SDR) family.</text>
</comment>
<dbReference type="PRINTS" id="PR00081">
    <property type="entry name" value="GDHRDH"/>
</dbReference>
<dbReference type="PANTHER" id="PTHR42901">
    <property type="entry name" value="ALCOHOL DEHYDROGENASE"/>
    <property type="match status" value="1"/>
</dbReference>
<dbReference type="Proteomes" id="UP000228987">
    <property type="component" value="Unassembled WGS sequence"/>
</dbReference>
<organism evidence="3 4">
    <name type="scientific">SAR86 cluster bacterium</name>
    <dbReference type="NCBI Taxonomy" id="2030880"/>
    <lineage>
        <taxon>Bacteria</taxon>
        <taxon>Pseudomonadati</taxon>
        <taxon>Pseudomonadota</taxon>
        <taxon>Gammaproteobacteria</taxon>
        <taxon>SAR86 cluster</taxon>
    </lineage>
</organism>
<dbReference type="InterPro" id="IPR002347">
    <property type="entry name" value="SDR_fam"/>
</dbReference>
<dbReference type="InterPro" id="IPR036291">
    <property type="entry name" value="NAD(P)-bd_dom_sf"/>
</dbReference>
<sequence>MFDYQAPSDLLKDKIILVSGAGSGIGKAAALAYAHKGATVILLGRTVEKLEQVYDEIEKAGAPQAAITPFDLAGANDDNYQELVNSIHANFGRLDGLLNNASILGTLTPIQSYSLNTWNQVIQTNLNAQFALSKYCLPLLQEAENASIIFTSSGAGRKPYAYWGAYSVSKAATEALAQVLFLELENTSKIRVNTINPGSTATKMRSQAFPGENPEKVAKAEDIMPAYLYLMGNGSLQENGKQFDAQ</sequence>
<evidence type="ECO:0000256" key="2">
    <source>
        <dbReference type="ARBA" id="ARBA00023002"/>
    </source>
</evidence>
<dbReference type="GO" id="GO:0016491">
    <property type="term" value="F:oxidoreductase activity"/>
    <property type="evidence" value="ECO:0007669"/>
    <property type="project" value="UniProtKB-KW"/>
</dbReference>
<reference evidence="4" key="1">
    <citation type="submission" date="2017-08" db="EMBL/GenBank/DDBJ databases">
        <title>A dynamic microbial community with high functional redundancy inhabits the cold, oxic subseafloor aquifer.</title>
        <authorList>
            <person name="Tully B.J."/>
            <person name="Wheat C.G."/>
            <person name="Glazer B.T."/>
            <person name="Huber J.A."/>
        </authorList>
    </citation>
    <scope>NUCLEOTIDE SEQUENCE [LARGE SCALE GENOMIC DNA]</scope>
</reference>
<proteinExistence type="inferred from homology"/>
<protein>
    <submittedName>
        <fullName evidence="3">YciK family oxidoreductase</fullName>
    </submittedName>
</protein>
<dbReference type="EMBL" id="NVWI01000005">
    <property type="protein sequence ID" value="PCJ41424.1"/>
    <property type="molecule type" value="Genomic_DNA"/>
</dbReference>
<evidence type="ECO:0000313" key="4">
    <source>
        <dbReference type="Proteomes" id="UP000228987"/>
    </source>
</evidence>
<dbReference type="Pfam" id="PF00106">
    <property type="entry name" value="adh_short"/>
    <property type="match status" value="1"/>
</dbReference>
<keyword evidence="2" id="KW-0560">Oxidoreductase</keyword>
<dbReference type="NCBIfam" id="NF006509">
    <property type="entry name" value="PRK08945.1"/>
    <property type="match status" value="1"/>
</dbReference>
<dbReference type="SUPFAM" id="SSF51735">
    <property type="entry name" value="NAD(P)-binding Rossmann-fold domains"/>
    <property type="match status" value="1"/>
</dbReference>
<gene>
    <name evidence="3" type="ORF">COA71_07640</name>
</gene>
<name>A0A2A5CC05_9GAMM</name>
<dbReference type="PANTHER" id="PTHR42901:SF1">
    <property type="entry name" value="ALCOHOL DEHYDROGENASE"/>
    <property type="match status" value="1"/>
</dbReference>